<evidence type="ECO:0000313" key="1">
    <source>
        <dbReference type="EMBL" id="CAA9282811.1"/>
    </source>
</evidence>
<feature type="non-terminal residue" evidence="1">
    <location>
        <position position="29"/>
    </location>
</feature>
<organism evidence="1">
    <name type="scientific">uncultured Chloroflexia bacterium</name>
    <dbReference type="NCBI Taxonomy" id="1672391"/>
    <lineage>
        <taxon>Bacteria</taxon>
        <taxon>Bacillati</taxon>
        <taxon>Chloroflexota</taxon>
        <taxon>Chloroflexia</taxon>
        <taxon>environmental samples</taxon>
    </lineage>
</organism>
<dbReference type="AlphaFoldDB" id="A0A6J4JN04"/>
<name>A0A6J4JN04_9CHLR</name>
<reference evidence="1" key="1">
    <citation type="submission" date="2020-02" db="EMBL/GenBank/DDBJ databases">
        <authorList>
            <person name="Meier V. D."/>
        </authorList>
    </citation>
    <scope>NUCLEOTIDE SEQUENCE</scope>
    <source>
        <strain evidence="1">AVDCRST_MAG93</strain>
    </source>
</reference>
<sequence>MPRYIALLRAINVGGHNVKMAHLRELFES</sequence>
<dbReference type="SUPFAM" id="SSF160379">
    <property type="entry name" value="SP0830-like"/>
    <property type="match status" value="1"/>
</dbReference>
<gene>
    <name evidence="1" type="ORF">AVDCRST_MAG93-3306</name>
</gene>
<proteinExistence type="predicted"/>
<dbReference type="Pfam" id="PF08002">
    <property type="entry name" value="DUF1697"/>
    <property type="match status" value="1"/>
</dbReference>
<accession>A0A6J4JN04</accession>
<dbReference type="InterPro" id="IPR012545">
    <property type="entry name" value="DUF1697"/>
</dbReference>
<dbReference type="EMBL" id="CADCTR010001131">
    <property type="protein sequence ID" value="CAA9282811.1"/>
    <property type="molecule type" value="Genomic_DNA"/>
</dbReference>
<evidence type="ECO:0008006" key="2">
    <source>
        <dbReference type="Google" id="ProtNLM"/>
    </source>
</evidence>
<protein>
    <recommendedName>
        <fullName evidence="2">DUF1697 domain-containing protein</fullName>
    </recommendedName>
</protein>
<dbReference type="Gene3D" id="3.30.70.1280">
    <property type="entry name" value="SP0830-like domains"/>
    <property type="match status" value="1"/>
</dbReference>